<comment type="subcellular location">
    <subcellularLocation>
        <location evidence="1">Membrane</location>
        <topology evidence="1">Multi-pass membrane protein</topology>
    </subcellularLocation>
</comment>
<dbReference type="AlphaFoldDB" id="A0AB35FV45"/>
<dbReference type="EMBL" id="JAHZQA010000007">
    <property type="protein sequence ID" value="MBZ2128119.1"/>
    <property type="molecule type" value="Genomic_DNA"/>
</dbReference>
<dbReference type="Pfam" id="PF04193">
    <property type="entry name" value="PQ-loop"/>
    <property type="match status" value="1"/>
</dbReference>
<protein>
    <submittedName>
        <fullName evidence="6">SemiSWEET transporter</fullName>
    </submittedName>
</protein>
<evidence type="ECO:0000256" key="2">
    <source>
        <dbReference type="ARBA" id="ARBA00022692"/>
    </source>
</evidence>
<dbReference type="InterPro" id="IPR006603">
    <property type="entry name" value="PQ-loop_rpt"/>
</dbReference>
<evidence type="ECO:0000313" key="7">
    <source>
        <dbReference type="Proteomes" id="UP000826921"/>
    </source>
</evidence>
<name>A0AB35FV45_STRGN</name>
<proteinExistence type="predicted"/>
<dbReference type="GO" id="GO:0051119">
    <property type="term" value="F:sugar transmembrane transporter activity"/>
    <property type="evidence" value="ECO:0007669"/>
    <property type="project" value="InterPro"/>
</dbReference>
<dbReference type="InterPro" id="IPR047662">
    <property type="entry name" value="SemiSWEET"/>
</dbReference>
<gene>
    <name evidence="6" type="ORF">K1I74_08635</name>
</gene>
<evidence type="ECO:0000256" key="5">
    <source>
        <dbReference type="SAM" id="Phobius"/>
    </source>
</evidence>
<keyword evidence="3 5" id="KW-1133">Transmembrane helix</keyword>
<sequence>MIGSIAAILTTFAFLPQVIKVIKTKDTESIALGMYLMQVLGIALWLAHGLAIQDLPLILANSVSFILSGIILVYKIRYK</sequence>
<evidence type="ECO:0000256" key="4">
    <source>
        <dbReference type="ARBA" id="ARBA00023136"/>
    </source>
</evidence>
<feature type="transmembrane region" description="Helical" evidence="5">
    <location>
        <begin position="30"/>
        <end position="50"/>
    </location>
</feature>
<dbReference type="GO" id="GO:0016020">
    <property type="term" value="C:membrane"/>
    <property type="evidence" value="ECO:0007669"/>
    <property type="project" value="UniProtKB-SubCell"/>
</dbReference>
<dbReference type="NCBIfam" id="NF037968">
    <property type="entry name" value="SemiSWEET_2"/>
    <property type="match status" value="1"/>
</dbReference>
<evidence type="ECO:0000313" key="6">
    <source>
        <dbReference type="EMBL" id="MBZ2128119.1"/>
    </source>
</evidence>
<keyword evidence="2 5" id="KW-0812">Transmembrane</keyword>
<feature type="transmembrane region" description="Helical" evidence="5">
    <location>
        <begin position="57"/>
        <end position="76"/>
    </location>
</feature>
<dbReference type="Gene3D" id="1.20.1280.290">
    <property type="match status" value="1"/>
</dbReference>
<accession>A0AB35FV45</accession>
<evidence type="ECO:0000256" key="3">
    <source>
        <dbReference type="ARBA" id="ARBA00022989"/>
    </source>
</evidence>
<evidence type="ECO:0000256" key="1">
    <source>
        <dbReference type="ARBA" id="ARBA00004141"/>
    </source>
</evidence>
<dbReference type="Proteomes" id="UP000826921">
    <property type="component" value="Unassembled WGS sequence"/>
</dbReference>
<reference evidence="6" key="1">
    <citation type="submission" date="2021-07" db="EMBL/GenBank/DDBJ databases">
        <title>Occurrence of streptococci in the human mouth that bind to a non-human glycan.</title>
        <authorList>
            <person name="Cross B."/>
            <person name="Thamadilok S."/>
            <person name="Bensing B."/>
            <person name="Sasmal A."/>
            <person name="Khedri Z."/>
            <person name="Deng L."/>
            <person name="Yu H."/>
            <person name="Mehta A."/>
            <person name="Aluvathingal J."/>
            <person name="Nadendla S."/>
            <person name="Vickerman M."/>
            <person name="Chen X."/>
            <person name="Dewhirst F."/>
            <person name="Gill A."/>
            <person name="Lettrichova I."/>
            <person name="Diaz S."/>
            <person name="Gill S."/>
            <person name="Tettelin H."/>
            <person name="Iverson T."/>
            <person name="Sullam P."/>
            <person name="Varki A."/>
            <person name="Ruhl S."/>
        </authorList>
    </citation>
    <scope>NUCLEOTIDE SEQUENCE</scope>
    <source>
        <strain evidence="6">SK9</strain>
    </source>
</reference>
<organism evidence="6 7">
    <name type="scientific">Streptococcus gordonii</name>
    <dbReference type="NCBI Taxonomy" id="1302"/>
    <lineage>
        <taxon>Bacteria</taxon>
        <taxon>Bacillati</taxon>
        <taxon>Bacillota</taxon>
        <taxon>Bacilli</taxon>
        <taxon>Lactobacillales</taxon>
        <taxon>Streptococcaceae</taxon>
        <taxon>Streptococcus</taxon>
    </lineage>
</organism>
<keyword evidence="4 5" id="KW-0472">Membrane</keyword>
<comment type="caution">
    <text evidence="6">The sequence shown here is derived from an EMBL/GenBank/DDBJ whole genome shotgun (WGS) entry which is preliminary data.</text>
</comment>
<dbReference type="RefSeq" id="WP_048777507.1">
    <property type="nucleotide sequence ID" value="NZ_JAHZQA010000007.1"/>
</dbReference>